<name>A0A075GT74_9EURY</name>
<evidence type="ECO:0008006" key="2">
    <source>
        <dbReference type="Google" id="ProtNLM"/>
    </source>
</evidence>
<evidence type="ECO:0000313" key="1">
    <source>
        <dbReference type="EMBL" id="AIF07131.1"/>
    </source>
</evidence>
<sequence length="109" mass="12402">MSTDLRDLRVIPLAELQRDAAGAFLERERSRSRLGRLLARWLRVPRTVRVELDEFGAAAWKAMHGGVPVRQVGEELRREFGGKAEPLWERLAEFIALAERGGLLRLEAL</sequence>
<dbReference type="InterPro" id="IPR008792">
    <property type="entry name" value="PQQD"/>
</dbReference>
<dbReference type="Pfam" id="PF05402">
    <property type="entry name" value="PqqD"/>
    <property type="match status" value="1"/>
</dbReference>
<dbReference type="Gene3D" id="1.10.10.1150">
    <property type="entry name" value="Coenzyme PQQ synthesis protein D (PqqD)"/>
    <property type="match status" value="1"/>
</dbReference>
<organism evidence="1">
    <name type="scientific">uncultured marine group II/III euryarchaeote KM3_200_A03</name>
    <dbReference type="NCBI Taxonomy" id="1457974"/>
    <lineage>
        <taxon>Archaea</taxon>
        <taxon>Methanobacteriati</taxon>
        <taxon>Methanobacteriota</taxon>
        <taxon>environmental samples</taxon>
    </lineage>
</organism>
<accession>A0A075GT74</accession>
<dbReference type="EMBL" id="KF900792">
    <property type="protein sequence ID" value="AIF07131.1"/>
    <property type="molecule type" value="Genomic_DNA"/>
</dbReference>
<dbReference type="InterPro" id="IPR041881">
    <property type="entry name" value="PqqD_sf"/>
</dbReference>
<protein>
    <recommendedName>
        <fullName evidence="2">Coenzyme PQQ synthesis protein D (PqqD)</fullName>
    </recommendedName>
</protein>
<proteinExistence type="predicted"/>
<dbReference type="AlphaFoldDB" id="A0A075GT74"/>
<reference evidence="1" key="1">
    <citation type="journal article" date="2014" name="Genome Biol. Evol.">
        <title>Pangenome evidence for extensive interdomain horizontal transfer affecting lineage core and shell genes in uncultured planktonic thaumarchaeota and euryarchaeota.</title>
        <authorList>
            <person name="Deschamps P."/>
            <person name="Zivanovic Y."/>
            <person name="Moreira D."/>
            <person name="Rodriguez-Valera F."/>
            <person name="Lopez-Garcia P."/>
        </authorList>
    </citation>
    <scope>NUCLEOTIDE SEQUENCE</scope>
</reference>